<dbReference type="AlphaFoldDB" id="A0A0P1AGU9"/>
<dbReference type="GeneID" id="59053099"/>
<dbReference type="Proteomes" id="UP000054928">
    <property type="component" value="Unassembled WGS sequence"/>
</dbReference>
<evidence type="ECO:0000313" key="2">
    <source>
        <dbReference type="Proteomes" id="UP000054928"/>
    </source>
</evidence>
<accession>A0A0P1AGU9</accession>
<protein>
    <submittedName>
        <fullName evidence="1">Uncharacterized protein</fullName>
    </submittedName>
</protein>
<reference evidence="2" key="1">
    <citation type="submission" date="2014-09" db="EMBL/GenBank/DDBJ databases">
        <authorList>
            <person name="Sharma Rahul"/>
            <person name="Thines Marco"/>
        </authorList>
    </citation>
    <scope>NUCLEOTIDE SEQUENCE [LARGE SCALE GENOMIC DNA]</scope>
</reference>
<organism evidence="1 2">
    <name type="scientific">Plasmopara halstedii</name>
    <name type="common">Downy mildew of sunflower</name>
    <dbReference type="NCBI Taxonomy" id="4781"/>
    <lineage>
        <taxon>Eukaryota</taxon>
        <taxon>Sar</taxon>
        <taxon>Stramenopiles</taxon>
        <taxon>Oomycota</taxon>
        <taxon>Peronosporomycetes</taxon>
        <taxon>Peronosporales</taxon>
        <taxon>Peronosporaceae</taxon>
        <taxon>Plasmopara</taxon>
    </lineage>
</organism>
<keyword evidence="2" id="KW-1185">Reference proteome</keyword>
<evidence type="ECO:0000313" key="1">
    <source>
        <dbReference type="EMBL" id="CEG40169.1"/>
    </source>
</evidence>
<dbReference type="RefSeq" id="XP_036263135.1">
    <property type="nucleotide sequence ID" value="XM_036407431.1"/>
</dbReference>
<name>A0A0P1AGU9_PLAHL</name>
<sequence length="62" mass="6915">MHRNQVDVIVSIPTCFLHRFAISACIDHMLSADKSHDLHIACLKKVIRNLSSAKISVQYPAA</sequence>
<proteinExistence type="predicted"/>
<dbReference type="EMBL" id="CCYD01000468">
    <property type="protein sequence ID" value="CEG40169.1"/>
    <property type="molecule type" value="Genomic_DNA"/>
</dbReference>